<reference evidence="2" key="1">
    <citation type="journal article" date="2007" name="PLoS ONE">
        <title>The first genome sequence of an elite grapevine cultivar (Pinot noir Vitis vinifera L.): coping with a highly heterozygous genome.</title>
        <authorList>
            <person name="Velasco R."/>
            <person name="Zharkikh A."/>
            <person name="Troggio M."/>
            <person name="Cartwright D.A."/>
            <person name="Cestaro A."/>
            <person name="Pruss D."/>
            <person name="Pindo M."/>
            <person name="FitzGerald L.M."/>
            <person name="Vezzulli S."/>
            <person name="Reid J."/>
            <person name="Malacarne G."/>
            <person name="Iliev D."/>
            <person name="Coppola G."/>
            <person name="Wardell B."/>
            <person name="Micheletti D."/>
            <person name="Macalma T."/>
            <person name="Facci M."/>
            <person name="Mitchell J.T."/>
            <person name="Perazzolli M."/>
            <person name="Eldredge G."/>
            <person name="Gatto P."/>
            <person name="Oyzerski R."/>
            <person name="Moretto M."/>
            <person name="Gutin N."/>
            <person name="Stefanini M."/>
            <person name="Chen Y."/>
            <person name="Segala C."/>
            <person name="Davenport C."/>
            <person name="Dematte L."/>
            <person name="Mraz A."/>
            <person name="Battilana J."/>
            <person name="Stormo K."/>
            <person name="Costa F."/>
            <person name="Tao Q."/>
            <person name="Si-Ammour A."/>
            <person name="Harkins T."/>
            <person name="Lackey A."/>
            <person name="Perbost C."/>
            <person name="Taillon B."/>
            <person name="Stella A."/>
            <person name="Solovyev V."/>
            <person name="Fawcett J.A."/>
            <person name="Sterck L."/>
            <person name="Vandepoele K."/>
            <person name="Grando S.M."/>
            <person name="Toppo S."/>
            <person name="Moser C."/>
            <person name="Lanchbury J."/>
            <person name="Bogden R."/>
            <person name="Skolnick M."/>
            <person name="Sgaramella V."/>
            <person name="Bhatnagar S.K."/>
            <person name="Fontana P."/>
            <person name="Gutin A."/>
            <person name="Van de Peer Y."/>
            <person name="Salamini F."/>
            <person name="Viola R."/>
        </authorList>
    </citation>
    <scope>NUCLEOTIDE SEQUENCE</scope>
</reference>
<dbReference type="AlphaFoldDB" id="A5B8X7"/>
<evidence type="ECO:0000259" key="1">
    <source>
        <dbReference type="Pfam" id="PF13456"/>
    </source>
</evidence>
<proteinExistence type="predicted"/>
<dbReference type="Gene3D" id="3.10.10.10">
    <property type="entry name" value="HIV Type 1 Reverse Transcriptase, subunit A, domain 1"/>
    <property type="match status" value="1"/>
</dbReference>
<gene>
    <name evidence="2" type="ORF">VITISV_001719</name>
</gene>
<dbReference type="SUPFAM" id="SSF56672">
    <property type="entry name" value="DNA/RNA polymerases"/>
    <property type="match status" value="1"/>
</dbReference>
<dbReference type="PANTHER" id="PTHR48475">
    <property type="entry name" value="RIBONUCLEASE H"/>
    <property type="match status" value="1"/>
</dbReference>
<dbReference type="Pfam" id="PF13456">
    <property type="entry name" value="RVT_3"/>
    <property type="match status" value="1"/>
</dbReference>
<dbReference type="InterPro" id="IPR043502">
    <property type="entry name" value="DNA/RNA_pol_sf"/>
</dbReference>
<dbReference type="InterPro" id="IPR002156">
    <property type="entry name" value="RNaseH_domain"/>
</dbReference>
<dbReference type="InterPro" id="IPR043128">
    <property type="entry name" value="Rev_trsase/Diguanyl_cyclase"/>
</dbReference>
<dbReference type="Gene3D" id="3.30.420.10">
    <property type="entry name" value="Ribonuclease H-like superfamily/Ribonuclease H"/>
    <property type="match status" value="3"/>
</dbReference>
<dbReference type="GO" id="GO:0003676">
    <property type="term" value="F:nucleic acid binding"/>
    <property type="evidence" value="ECO:0007669"/>
    <property type="project" value="InterPro"/>
</dbReference>
<dbReference type="GO" id="GO:0004523">
    <property type="term" value="F:RNA-DNA hybrid ribonuclease activity"/>
    <property type="evidence" value="ECO:0007669"/>
    <property type="project" value="InterPro"/>
</dbReference>
<sequence length="975" mass="111083">MTTLHGSTPFPWRRAEGCVPLEGTITSAMDPLTHPFYLVEPPQPWEVPYAKTELRSLGSFPRIRELTYSQFSNRCCTENFGSLVRALYGIEEGIAKGLWPKSSPTDYKGKKTSRGQRLRDDTTVLFTLWPEDDDSRGREIQIVTLSGRIVPPPPLAVKPFEDVASHEEVKRDDDEIRVETTTTPEGLIHIITTSKATCIVFSDDDLSPDGLDHVRLLYITVGCSCHRVLSVLLDNGSTLNVCLLTTAITLGFAPSDFDPSTQTVKEYDSTKMELQLSYGAPGTSVSMAIAPPSLDRASLLSLCFPKEVIDEGVVVNTTEMIDGVVLHDEYRDEMDMITMIQISNIVQLQSVSPFNMFGLSTIEVKEEIQKQLSVGFISVVEYPEWLANVIHVPKKDGKVRLCVDFKDLNKASLKNDFPLPHIDFLVDSTSGHSMLTSWMGFQGKANHLEALERFFERIQNFRLRLNPKKCTFGVTSRKLLGHMVRERGIEVNPDKIKAILDMLVSKTKKDIRDMTLGCMLAQLDDLGREKLRHYMTKILMHLISRLDLLRYLFDRPILTSRLMKWLILLTKFNIQYVSQKSIKGSIVADHLASLPTSEDRPVDDDFLDEEFIAMTSLSGWRMYFDGATNQSGYGIVEYEACILGLEIVLELGIRQIEIQGDWKTRDVKLRSYHAYLELLVARFDDLRYVHLPRLQNQFANTLATLASSMDIPIDVVVHPLLIELRSAPAYCCLIGEIEFLRSGTYPKVAIVKDQRALRQLATRFMICGDTLYRQSADVWGIDIIGKISPKYSNGHEFILVAIDYLTKWVEAASYARLTSTKVASFIRSSAYRPHTNGIVEIANKNIKRILRKLVETSRDWLKKLPFALWAYCTSFCISTGTTPYFLVYGMEAILPVKTEMDSLRVVLEQWISEIEWARARFDQLNLLDERRLRAADHVQAYQRKMARAFRKRVKLRPLQKWGFGFEDSQRFSWRP</sequence>
<protein>
    <recommendedName>
        <fullName evidence="1">RNase H type-1 domain-containing protein</fullName>
    </recommendedName>
</protein>
<evidence type="ECO:0000313" key="2">
    <source>
        <dbReference type="EMBL" id="CAN63241.1"/>
    </source>
</evidence>
<dbReference type="Gene3D" id="3.30.70.270">
    <property type="match status" value="2"/>
</dbReference>
<dbReference type="PANTHER" id="PTHR48475:SF1">
    <property type="entry name" value="RNASE H TYPE-1 DOMAIN-CONTAINING PROTEIN"/>
    <property type="match status" value="1"/>
</dbReference>
<dbReference type="EMBL" id="AM450738">
    <property type="protein sequence ID" value="CAN63241.1"/>
    <property type="molecule type" value="Genomic_DNA"/>
</dbReference>
<organism evidence="2">
    <name type="scientific">Vitis vinifera</name>
    <name type="common">Grape</name>
    <dbReference type="NCBI Taxonomy" id="29760"/>
    <lineage>
        <taxon>Eukaryota</taxon>
        <taxon>Viridiplantae</taxon>
        <taxon>Streptophyta</taxon>
        <taxon>Embryophyta</taxon>
        <taxon>Tracheophyta</taxon>
        <taxon>Spermatophyta</taxon>
        <taxon>Magnoliopsida</taxon>
        <taxon>eudicotyledons</taxon>
        <taxon>Gunneridae</taxon>
        <taxon>Pentapetalae</taxon>
        <taxon>rosids</taxon>
        <taxon>Vitales</taxon>
        <taxon>Vitaceae</taxon>
        <taxon>Viteae</taxon>
        <taxon>Vitis</taxon>
    </lineage>
</organism>
<feature type="domain" description="RNase H type-1" evidence="1">
    <location>
        <begin position="633"/>
        <end position="705"/>
    </location>
</feature>
<dbReference type="InterPro" id="IPR036397">
    <property type="entry name" value="RNaseH_sf"/>
</dbReference>
<accession>A5B8X7</accession>
<name>A5B8X7_VITVI</name>
<dbReference type="InterPro" id="IPR012337">
    <property type="entry name" value="RNaseH-like_sf"/>
</dbReference>
<dbReference type="SUPFAM" id="SSF53098">
    <property type="entry name" value="Ribonuclease H-like"/>
    <property type="match status" value="2"/>
</dbReference>